<dbReference type="AlphaFoldDB" id="A0A3P6GND3"/>
<dbReference type="GO" id="GO:0009535">
    <property type="term" value="C:chloroplast thylakoid membrane"/>
    <property type="evidence" value="ECO:0007669"/>
    <property type="project" value="UniProtKB-SubCell"/>
</dbReference>
<reference evidence="12" key="1">
    <citation type="submission" date="2018-11" db="EMBL/GenBank/DDBJ databases">
        <authorList>
            <consortium name="Genoscope - CEA"/>
            <person name="William W."/>
        </authorList>
    </citation>
    <scope>NUCLEOTIDE SEQUENCE</scope>
</reference>
<keyword evidence="9 11" id="KW-0793">Thylakoid</keyword>
<evidence type="ECO:0000256" key="10">
    <source>
        <dbReference type="ARBA" id="ARBA00023136"/>
    </source>
</evidence>
<sequence length="55" mass="6244">MASFETITAVQPLTAVKGLRGSSLSRSKLFIKPSRKSFKSKSTRELVPWWRSMET</sequence>
<comment type="function">
    <text evidence="11">Docking of the LHC I antenna complex to the core complex.</text>
</comment>
<comment type="similarity">
    <text evidence="3 11">Belongs to the psaH family.</text>
</comment>
<organism evidence="12">
    <name type="scientific">Brassica oleracea</name>
    <name type="common">Wild cabbage</name>
    <dbReference type="NCBI Taxonomy" id="3712"/>
    <lineage>
        <taxon>Eukaryota</taxon>
        <taxon>Viridiplantae</taxon>
        <taxon>Streptophyta</taxon>
        <taxon>Embryophyta</taxon>
        <taxon>Tracheophyta</taxon>
        <taxon>Spermatophyta</taxon>
        <taxon>Magnoliopsida</taxon>
        <taxon>eudicotyledons</taxon>
        <taxon>Gunneridae</taxon>
        <taxon>Pentapetalae</taxon>
        <taxon>rosids</taxon>
        <taxon>malvids</taxon>
        <taxon>Brassicales</taxon>
        <taxon>Brassicaceae</taxon>
        <taxon>Brassiceae</taxon>
        <taxon>Brassica</taxon>
    </lineage>
</organism>
<evidence type="ECO:0000256" key="11">
    <source>
        <dbReference type="RuleBase" id="RU369105"/>
    </source>
</evidence>
<dbReference type="InterPro" id="IPR004928">
    <property type="entry name" value="PSI_PsaH"/>
</dbReference>
<dbReference type="Pfam" id="PF03244">
    <property type="entry name" value="PSI_PsaH"/>
    <property type="match status" value="1"/>
</dbReference>
<evidence type="ECO:0000256" key="1">
    <source>
        <dbReference type="ARBA" id="ARBA00002502"/>
    </source>
</evidence>
<keyword evidence="5 11" id="KW-0602">Photosynthesis</keyword>
<evidence type="ECO:0000256" key="8">
    <source>
        <dbReference type="ARBA" id="ARBA00022836"/>
    </source>
</evidence>
<accession>A0A3P6GND3</accession>
<keyword evidence="7" id="KW-0812">Transmembrane</keyword>
<evidence type="ECO:0000256" key="4">
    <source>
        <dbReference type="ARBA" id="ARBA00022528"/>
    </source>
</evidence>
<evidence type="ECO:0000256" key="2">
    <source>
        <dbReference type="ARBA" id="ARBA00004581"/>
    </source>
</evidence>
<proteinExistence type="inferred from homology"/>
<protein>
    <recommendedName>
        <fullName evidence="11">Photosystem I reaction center subunit VI</fullName>
        <shortName evidence="11">PSI-H</shortName>
    </recommendedName>
</protein>
<dbReference type="GO" id="GO:0009538">
    <property type="term" value="C:photosystem I reaction center"/>
    <property type="evidence" value="ECO:0007669"/>
    <property type="project" value="UniProtKB-UniRule"/>
</dbReference>
<evidence type="ECO:0000313" key="12">
    <source>
        <dbReference type="EMBL" id="VDD61091.1"/>
    </source>
</evidence>
<keyword evidence="8 11" id="KW-0603">Photosystem I</keyword>
<evidence type="ECO:0000256" key="9">
    <source>
        <dbReference type="ARBA" id="ARBA00023078"/>
    </source>
</evidence>
<evidence type="ECO:0000256" key="5">
    <source>
        <dbReference type="ARBA" id="ARBA00022531"/>
    </source>
</evidence>
<dbReference type="EMBL" id="LR031880">
    <property type="protein sequence ID" value="VDD61091.1"/>
    <property type="molecule type" value="Genomic_DNA"/>
</dbReference>
<keyword evidence="4 11" id="KW-0150">Chloroplast</keyword>
<keyword evidence="10" id="KW-0472">Membrane</keyword>
<evidence type="ECO:0000256" key="7">
    <source>
        <dbReference type="ARBA" id="ARBA00022692"/>
    </source>
</evidence>
<keyword evidence="6 11" id="KW-0934">Plastid</keyword>
<comment type="function">
    <text evidence="1">Possible role could be the docking of the LHC I antenna complex to the core complex.</text>
</comment>
<gene>
    <name evidence="12" type="ORF">BOLC6T36544H</name>
</gene>
<comment type="subcellular location">
    <subcellularLocation>
        <location evidence="2 11">Plastid</location>
        <location evidence="2 11">Chloroplast thylakoid membrane</location>
        <topology evidence="2 11">Single-pass membrane protein</topology>
    </subcellularLocation>
</comment>
<name>A0A3P6GND3_BRAOL</name>
<dbReference type="GO" id="GO:0015979">
    <property type="term" value="P:photosynthesis"/>
    <property type="evidence" value="ECO:0007669"/>
    <property type="project" value="UniProtKB-UniRule"/>
</dbReference>
<evidence type="ECO:0000256" key="3">
    <source>
        <dbReference type="ARBA" id="ARBA00010155"/>
    </source>
</evidence>
<evidence type="ECO:0000256" key="6">
    <source>
        <dbReference type="ARBA" id="ARBA00022640"/>
    </source>
</evidence>